<dbReference type="PANTHER" id="PTHR43537:SF5">
    <property type="entry name" value="UXU OPERON TRANSCRIPTIONAL REGULATOR"/>
    <property type="match status" value="1"/>
</dbReference>
<keyword evidence="3" id="KW-0804">Transcription</keyword>
<dbReference type="InterPro" id="IPR011711">
    <property type="entry name" value="GntR_C"/>
</dbReference>
<evidence type="ECO:0000259" key="4">
    <source>
        <dbReference type="PROSITE" id="PS50949"/>
    </source>
</evidence>
<evidence type="ECO:0000313" key="6">
    <source>
        <dbReference type="Proteomes" id="UP000235616"/>
    </source>
</evidence>
<dbReference type="PANTHER" id="PTHR43537">
    <property type="entry name" value="TRANSCRIPTIONAL REGULATOR, GNTR FAMILY"/>
    <property type="match status" value="1"/>
</dbReference>
<name>A0A2N7VIB0_9BURK</name>
<dbReference type="Pfam" id="PF07729">
    <property type="entry name" value="FCD"/>
    <property type="match status" value="1"/>
</dbReference>
<dbReference type="SUPFAM" id="SSF46785">
    <property type="entry name" value="Winged helix' DNA-binding domain"/>
    <property type="match status" value="1"/>
</dbReference>
<dbReference type="SMART" id="SM00895">
    <property type="entry name" value="FCD"/>
    <property type="match status" value="1"/>
</dbReference>
<dbReference type="CDD" id="cd07377">
    <property type="entry name" value="WHTH_GntR"/>
    <property type="match status" value="1"/>
</dbReference>
<dbReference type="PRINTS" id="PR00035">
    <property type="entry name" value="HTHGNTR"/>
</dbReference>
<organism evidence="5 6">
    <name type="scientific">Trinickia dabaoshanensis</name>
    <dbReference type="NCBI Taxonomy" id="564714"/>
    <lineage>
        <taxon>Bacteria</taxon>
        <taxon>Pseudomonadati</taxon>
        <taxon>Pseudomonadota</taxon>
        <taxon>Betaproteobacteria</taxon>
        <taxon>Burkholderiales</taxon>
        <taxon>Burkholderiaceae</taxon>
        <taxon>Trinickia</taxon>
    </lineage>
</organism>
<evidence type="ECO:0000256" key="1">
    <source>
        <dbReference type="ARBA" id="ARBA00023015"/>
    </source>
</evidence>
<dbReference type="SUPFAM" id="SSF48008">
    <property type="entry name" value="GntR ligand-binding domain-like"/>
    <property type="match status" value="1"/>
</dbReference>
<dbReference type="GO" id="GO:0003677">
    <property type="term" value="F:DNA binding"/>
    <property type="evidence" value="ECO:0007669"/>
    <property type="project" value="UniProtKB-KW"/>
</dbReference>
<dbReference type="PROSITE" id="PS50949">
    <property type="entry name" value="HTH_GNTR"/>
    <property type="match status" value="1"/>
</dbReference>
<dbReference type="InterPro" id="IPR036388">
    <property type="entry name" value="WH-like_DNA-bd_sf"/>
</dbReference>
<evidence type="ECO:0000256" key="2">
    <source>
        <dbReference type="ARBA" id="ARBA00023125"/>
    </source>
</evidence>
<proteinExistence type="predicted"/>
<dbReference type="AlphaFoldDB" id="A0A2N7VIB0"/>
<dbReference type="Gene3D" id="1.20.120.530">
    <property type="entry name" value="GntR ligand-binding domain-like"/>
    <property type="match status" value="1"/>
</dbReference>
<keyword evidence="6" id="KW-1185">Reference proteome</keyword>
<dbReference type="EMBL" id="PNYA01000022">
    <property type="protein sequence ID" value="PMS16896.1"/>
    <property type="molecule type" value="Genomic_DNA"/>
</dbReference>
<dbReference type="Gene3D" id="1.10.10.10">
    <property type="entry name" value="Winged helix-like DNA-binding domain superfamily/Winged helix DNA-binding domain"/>
    <property type="match status" value="1"/>
</dbReference>
<evidence type="ECO:0000313" key="5">
    <source>
        <dbReference type="EMBL" id="PMS16896.1"/>
    </source>
</evidence>
<dbReference type="RefSeq" id="WP_102647637.1">
    <property type="nucleotide sequence ID" value="NZ_PNYA01000022.1"/>
</dbReference>
<keyword evidence="1" id="KW-0805">Transcription regulation</keyword>
<dbReference type="InterPro" id="IPR036390">
    <property type="entry name" value="WH_DNA-bd_sf"/>
</dbReference>
<accession>A0A2N7VIB0</accession>
<dbReference type="SMART" id="SM00345">
    <property type="entry name" value="HTH_GNTR"/>
    <property type="match status" value="1"/>
</dbReference>
<evidence type="ECO:0000256" key="3">
    <source>
        <dbReference type="ARBA" id="ARBA00023163"/>
    </source>
</evidence>
<reference evidence="5 6" key="1">
    <citation type="submission" date="2018-01" db="EMBL/GenBank/DDBJ databases">
        <title>Whole genome analyses suggest that Burkholderia sensu lato contains two further novel genera in the rhizoxinica-symbiotica group Mycetohabitans gen. nov., and Trinickia gen. nov.: implications for the evolution of diazotrophy and nodulation in the Burkholderiaceae.</title>
        <authorList>
            <person name="Estrada-de los Santos P."/>
            <person name="Palmer M."/>
            <person name="Chavez-Ramirez B."/>
            <person name="Beukes C."/>
            <person name="Steenkamp E.T."/>
            <person name="Hirsch A.M."/>
            <person name="Manyaka P."/>
            <person name="Maluk M."/>
            <person name="Lafos M."/>
            <person name="Crook M."/>
            <person name="Gross E."/>
            <person name="Simon M.F."/>
            <person name="Bueno dos Reis Junior F."/>
            <person name="Poole P.S."/>
            <person name="Venter S.N."/>
            <person name="James E.K."/>
        </authorList>
    </citation>
    <scope>NUCLEOTIDE SEQUENCE [LARGE SCALE GENOMIC DNA]</scope>
    <source>
        <strain evidence="5 6">GIMN1.004</strain>
    </source>
</reference>
<keyword evidence="2" id="KW-0238">DNA-binding</keyword>
<dbReference type="GO" id="GO:0003700">
    <property type="term" value="F:DNA-binding transcription factor activity"/>
    <property type="evidence" value="ECO:0007669"/>
    <property type="project" value="InterPro"/>
</dbReference>
<dbReference type="InterPro" id="IPR008920">
    <property type="entry name" value="TF_FadR/GntR_C"/>
</dbReference>
<dbReference type="InterPro" id="IPR000524">
    <property type="entry name" value="Tscrpt_reg_HTH_GntR"/>
</dbReference>
<sequence>MGFHRLSTGVLDKVVRQIEEKVLDGSWGGASERLPAERALAQHFGVSRPTVREAIRHLVSKGMLETKRGSGVYVVRKQPAALTAPWLQLVAEQPPLREETLEFRMVFECAAARFAAARSTPAEISRLETVLARMHDAVIEQDVAEEARMDCEFHTVLMSAAHNRMLGQFYASVITMLREHIAANTFDATVNNANAAVQCAQRMRQHESIFLSVRERNPDAAQQAMFTHIDFVGRQFFQFDNCHANSNA</sequence>
<protein>
    <submittedName>
        <fullName evidence="5">FadR family transcriptional regulator</fullName>
    </submittedName>
</protein>
<dbReference type="Pfam" id="PF00392">
    <property type="entry name" value="GntR"/>
    <property type="match status" value="1"/>
</dbReference>
<comment type="caution">
    <text evidence="5">The sequence shown here is derived from an EMBL/GenBank/DDBJ whole genome shotgun (WGS) entry which is preliminary data.</text>
</comment>
<feature type="domain" description="HTH gntR-type" evidence="4">
    <location>
        <begin position="8"/>
        <end position="77"/>
    </location>
</feature>
<dbReference type="Proteomes" id="UP000235616">
    <property type="component" value="Unassembled WGS sequence"/>
</dbReference>
<gene>
    <name evidence="5" type="ORF">C0Z18_22430</name>
</gene>
<dbReference type="OrthoDB" id="5450856at2"/>